<feature type="transmembrane region" description="Helical" evidence="1">
    <location>
        <begin position="6"/>
        <end position="26"/>
    </location>
</feature>
<comment type="caution">
    <text evidence="2">The sequence shown here is derived from an EMBL/GenBank/DDBJ whole genome shotgun (WGS) entry which is preliminary data.</text>
</comment>
<feature type="transmembrane region" description="Helical" evidence="1">
    <location>
        <begin position="70"/>
        <end position="95"/>
    </location>
</feature>
<keyword evidence="1" id="KW-0472">Membrane</keyword>
<protein>
    <submittedName>
        <fullName evidence="2">YuiB family protein</fullName>
    </submittedName>
</protein>
<evidence type="ECO:0000313" key="3">
    <source>
        <dbReference type="Proteomes" id="UP001597502"/>
    </source>
</evidence>
<keyword evidence="1" id="KW-1133">Transmembrane helix</keyword>
<evidence type="ECO:0000256" key="1">
    <source>
        <dbReference type="SAM" id="Phobius"/>
    </source>
</evidence>
<accession>A0ABW5V7S8</accession>
<evidence type="ECO:0000313" key="2">
    <source>
        <dbReference type="EMBL" id="MFD2760702.1"/>
    </source>
</evidence>
<dbReference type="Pfam" id="PF14068">
    <property type="entry name" value="YuiB"/>
    <property type="match status" value="1"/>
</dbReference>
<organism evidence="2 3">
    <name type="scientific">Lentibacillus juripiscarius</name>
    <dbReference type="NCBI Taxonomy" id="257446"/>
    <lineage>
        <taxon>Bacteria</taxon>
        <taxon>Bacillati</taxon>
        <taxon>Bacillota</taxon>
        <taxon>Bacilli</taxon>
        <taxon>Bacillales</taxon>
        <taxon>Bacillaceae</taxon>
        <taxon>Lentibacillus</taxon>
    </lineage>
</organism>
<dbReference type="RefSeq" id="WP_382392458.1">
    <property type="nucleotide sequence ID" value="NZ_JBHUNA010000013.1"/>
</dbReference>
<name>A0ABW5V7S8_9BACI</name>
<keyword evidence="1" id="KW-0812">Transmembrane</keyword>
<proteinExistence type="predicted"/>
<sequence length="103" mass="11722">MIQFVVSILLFFVIFFGLAFILNMLLRQTWLMAFIYPFIVIMIVDNISTVEYFTNPGSAFSAAFRRLAEITIADISILGAGFLGTIVSGFVIRFLRKSGYRMF</sequence>
<dbReference type="EMBL" id="JBHUNA010000013">
    <property type="protein sequence ID" value="MFD2760702.1"/>
    <property type="molecule type" value="Genomic_DNA"/>
</dbReference>
<dbReference type="Proteomes" id="UP001597502">
    <property type="component" value="Unassembled WGS sequence"/>
</dbReference>
<keyword evidence="3" id="KW-1185">Reference proteome</keyword>
<feature type="transmembrane region" description="Helical" evidence="1">
    <location>
        <begin position="33"/>
        <end position="50"/>
    </location>
</feature>
<dbReference type="InterPro" id="IPR025917">
    <property type="entry name" value="YuiB"/>
</dbReference>
<gene>
    <name evidence="2" type="ORF">ACFSUO_06895</name>
</gene>
<reference evidence="3" key="1">
    <citation type="journal article" date="2019" name="Int. J. Syst. Evol. Microbiol.">
        <title>The Global Catalogue of Microorganisms (GCM) 10K type strain sequencing project: providing services to taxonomists for standard genome sequencing and annotation.</title>
        <authorList>
            <consortium name="The Broad Institute Genomics Platform"/>
            <consortium name="The Broad Institute Genome Sequencing Center for Infectious Disease"/>
            <person name="Wu L."/>
            <person name="Ma J."/>
        </authorList>
    </citation>
    <scope>NUCLEOTIDE SEQUENCE [LARGE SCALE GENOMIC DNA]</scope>
    <source>
        <strain evidence="3">TISTR 1535</strain>
    </source>
</reference>